<organism evidence="1">
    <name type="scientific">uncultured Caudovirales phage</name>
    <dbReference type="NCBI Taxonomy" id="2100421"/>
    <lineage>
        <taxon>Viruses</taxon>
        <taxon>Duplodnaviria</taxon>
        <taxon>Heunggongvirae</taxon>
        <taxon>Uroviricota</taxon>
        <taxon>Caudoviricetes</taxon>
        <taxon>Peduoviridae</taxon>
        <taxon>Maltschvirus</taxon>
        <taxon>Maltschvirus maltsch</taxon>
    </lineage>
</organism>
<protein>
    <submittedName>
        <fullName evidence="1">Uncharacterized protein</fullName>
    </submittedName>
</protein>
<proteinExistence type="predicted"/>
<dbReference type="EMBL" id="LR798243">
    <property type="protein sequence ID" value="CAB5215093.1"/>
    <property type="molecule type" value="Genomic_DNA"/>
</dbReference>
<sequence>MSFQLKGTEQNPKLGFYTVGDQRFYNKVEALVAATGTEHFPEWNFNREVFDAVDWLTEPGADLKELYRIRAQQLRDRYDYIRLDVSGGGDSSTVVYSFLLNNIHLDEVVFRYPKAGEKNVTDDPFNTKPENTLSEWRYAAKPLLDWIAVHSPRTKITIHDYSEDMLNSNHDESWVYRTRDYFQPGHPFKFAVDATTEHKELLNSGHSICLLAGIDKPKICIRDGNWYIYFLDIQANSANPTVGEYTNVTNEYFFWTPDLPEILVKQAHLIKNWFNLASNKYLQHLVRWPNHSFAQRTTFEQIIKPLIYPDFDPTTFQTGKPTNSFYNEMDHWFYTNFQDTHAYNVWQAGLDYLTNNVDLKFFNKELGKPVGFVGFISPFYCLGPADYISSGKNEFNRF</sequence>
<gene>
    <name evidence="1" type="ORF">UFOVP190_390</name>
</gene>
<name>A0A6J7WHP1_9CAUD</name>
<accession>A0A6J7WHP1</accession>
<reference evidence="1" key="1">
    <citation type="submission" date="2020-05" db="EMBL/GenBank/DDBJ databases">
        <authorList>
            <person name="Chiriac C."/>
            <person name="Salcher M."/>
            <person name="Ghai R."/>
            <person name="Kavagutti S V."/>
        </authorList>
    </citation>
    <scope>NUCLEOTIDE SEQUENCE</scope>
</reference>
<evidence type="ECO:0000313" key="1">
    <source>
        <dbReference type="EMBL" id="CAB5215093.1"/>
    </source>
</evidence>